<keyword evidence="8" id="KW-0805">Transcription regulation</keyword>
<evidence type="ECO:0000256" key="2">
    <source>
        <dbReference type="ARBA" id="ARBA00004374"/>
    </source>
</evidence>
<evidence type="ECO:0000313" key="19">
    <source>
        <dbReference type="Proteomes" id="UP000326062"/>
    </source>
</evidence>
<dbReference type="GO" id="GO:0005634">
    <property type="term" value="C:nucleus"/>
    <property type="evidence" value="ECO:0007669"/>
    <property type="project" value="UniProtKB-SubCell"/>
</dbReference>
<evidence type="ECO:0000256" key="15">
    <source>
        <dbReference type="ARBA" id="ARBA00045668"/>
    </source>
</evidence>
<evidence type="ECO:0000256" key="8">
    <source>
        <dbReference type="ARBA" id="ARBA00023015"/>
    </source>
</evidence>
<comment type="similarity">
    <text evidence="3">Belongs to the FUN14 family.</text>
</comment>
<evidence type="ECO:0000256" key="14">
    <source>
        <dbReference type="ARBA" id="ARBA00041722"/>
    </source>
</evidence>
<feature type="transmembrane region" description="Helical" evidence="17">
    <location>
        <begin position="168"/>
        <end position="190"/>
    </location>
</feature>
<dbReference type="GO" id="GO:0005741">
    <property type="term" value="C:mitochondrial outer membrane"/>
    <property type="evidence" value="ECO:0007669"/>
    <property type="project" value="UniProtKB-SubCell"/>
</dbReference>
<evidence type="ECO:0000256" key="7">
    <source>
        <dbReference type="ARBA" id="ARBA00022989"/>
    </source>
</evidence>
<evidence type="ECO:0000256" key="4">
    <source>
        <dbReference type="ARBA" id="ARBA00022553"/>
    </source>
</evidence>
<name>A0A5N3XEI0_MUNRE</name>
<feature type="compositionally biased region" description="Polar residues" evidence="16">
    <location>
        <begin position="1"/>
        <end position="14"/>
    </location>
</feature>
<comment type="function">
    <text evidence="15">Binds directly and specifically 1,2-Diacyl-sn-glycero-3-phospho-(1'-myo-inositol-3',4',5'-bisphosphate) (PIP3) leading to the recruitment of PIP3 to mitochondria and may play a role in the regulation of the platelet activation via AKT/GSK3B/cGMP signaling pathways. May act as transcription factor that regulates SREBP1 (isoform SREBP-1C) expression in order to modulate triglyceride (TG) homeostasis in hepatocytes.</text>
</comment>
<evidence type="ECO:0000313" key="18">
    <source>
        <dbReference type="EMBL" id="KAB0372341.1"/>
    </source>
</evidence>
<feature type="region of interest" description="Disordered" evidence="16">
    <location>
        <begin position="1"/>
        <end position="42"/>
    </location>
</feature>
<comment type="caution">
    <text evidence="18">The sequence shown here is derived from an EMBL/GenBank/DDBJ whole genome shotgun (WGS) entry which is preliminary data.</text>
</comment>
<keyword evidence="5 17" id="KW-0812">Transmembrane</keyword>
<proteinExistence type="inferred from homology"/>
<reference evidence="18 19" key="1">
    <citation type="submission" date="2019-06" db="EMBL/GenBank/DDBJ databases">
        <title>Discovery of a novel chromosome fission-fusion reversal in muntjac.</title>
        <authorList>
            <person name="Mudd A.B."/>
            <person name="Bredeson J.V."/>
            <person name="Baum R."/>
            <person name="Hockemeyer D."/>
            <person name="Rokhsar D.S."/>
        </authorList>
    </citation>
    <scope>NUCLEOTIDE SEQUENCE [LARGE SCALE GENOMIC DNA]</scope>
    <source>
        <strain evidence="18">UCam_UCB_Mr</strain>
        <tissue evidence="18">Fibroblast cell line</tissue>
    </source>
</reference>
<evidence type="ECO:0000256" key="3">
    <source>
        <dbReference type="ARBA" id="ARBA00009160"/>
    </source>
</evidence>
<dbReference type="InterPro" id="IPR007014">
    <property type="entry name" value="FUN14"/>
</dbReference>
<keyword evidence="11" id="KW-0804">Transcription</keyword>
<protein>
    <recommendedName>
        <fullName evidence="13">FUN14 domain-containing protein 2</fullName>
    </recommendedName>
    <alternativeName>
        <fullName evidence="14">Hepatitis C virus core-binding protein 6</fullName>
    </alternativeName>
</protein>
<evidence type="ECO:0000256" key="5">
    <source>
        <dbReference type="ARBA" id="ARBA00022692"/>
    </source>
</evidence>
<sequence>METSTPRTGSQLAQTAARHSASSRGEAPRVSSRDELAEMAAASQGNFEGKFESLDLAELAKKQPWWRTLFGQESGPSAEKYSVATQLLIGGKGGFPESSVGKEASSTHSSVLGLPWWLSWERICLQCGRPGFNPWFGKIPWRRERLPTPLFIILTVSFKEQKILILKYHISIISFIAVAFGVMSENIYLIQGHQKFLLCFLLYDI</sequence>
<dbReference type="GO" id="GO:0000422">
    <property type="term" value="P:autophagy of mitochondrion"/>
    <property type="evidence" value="ECO:0007669"/>
    <property type="project" value="TreeGrafter"/>
</dbReference>
<dbReference type="AlphaFoldDB" id="A0A5N3XEI0"/>
<keyword evidence="6" id="KW-1000">Mitochondrion outer membrane</keyword>
<keyword evidence="12" id="KW-0539">Nucleus</keyword>
<gene>
    <name evidence="18" type="ORF">FD755_016133</name>
</gene>
<dbReference type="EMBL" id="VCEB01000011">
    <property type="protein sequence ID" value="KAB0372341.1"/>
    <property type="molecule type" value="Genomic_DNA"/>
</dbReference>
<evidence type="ECO:0000256" key="6">
    <source>
        <dbReference type="ARBA" id="ARBA00022787"/>
    </source>
</evidence>
<evidence type="ECO:0000256" key="10">
    <source>
        <dbReference type="ARBA" id="ARBA00023136"/>
    </source>
</evidence>
<keyword evidence="4" id="KW-0597">Phosphoprotein</keyword>
<keyword evidence="10 17" id="KW-0472">Membrane</keyword>
<evidence type="ECO:0000256" key="11">
    <source>
        <dbReference type="ARBA" id="ARBA00023163"/>
    </source>
</evidence>
<accession>A0A5N3XEI0</accession>
<evidence type="ECO:0000256" key="1">
    <source>
        <dbReference type="ARBA" id="ARBA00004123"/>
    </source>
</evidence>
<keyword evidence="7 17" id="KW-1133">Transmembrane helix</keyword>
<evidence type="ECO:0000256" key="9">
    <source>
        <dbReference type="ARBA" id="ARBA00023128"/>
    </source>
</evidence>
<dbReference type="PANTHER" id="PTHR21346:SF5">
    <property type="entry name" value="FUN14 DOMAIN-CONTAINING PROTEIN 2"/>
    <property type="match status" value="1"/>
</dbReference>
<keyword evidence="19" id="KW-1185">Reference proteome</keyword>
<evidence type="ECO:0000256" key="12">
    <source>
        <dbReference type="ARBA" id="ARBA00023242"/>
    </source>
</evidence>
<evidence type="ECO:0000256" key="13">
    <source>
        <dbReference type="ARBA" id="ARBA00039376"/>
    </source>
</evidence>
<organism evidence="18 19">
    <name type="scientific">Muntiacus reevesi</name>
    <name type="common">Reeves' muntjac</name>
    <name type="synonym">Cervus reevesi</name>
    <dbReference type="NCBI Taxonomy" id="9886"/>
    <lineage>
        <taxon>Eukaryota</taxon>
        <taxon>Metazoa</taxon>
        <taxon>Chordata</taxon>
        <taxon>Craniata</taxon>
        <taxon>Vertebrata</taxon>
        <taxon>Euteleostomi</taxon>
        <taxon>Mammalia</taxon>
        <taxon>Eutheria</taxon>
        <taxon>Laurasiatheria</taxon>
        <taxon>Artiodactyla</taxon>
        <taxon>Ruminantia</taxon>
        <taxon>Pecora</taxon>
        <taxon>Cervidae</taxon>
        <taxon>Muntiacinae</taxon>
        <taxon>Muntiacus</taxon>
    </lineage>
</organism>
<keyword evidence="9" id="KW-0496">Mitochondrion</keyword>
<dbReference type="Proteomes" id="UP000326062">
    <property type="component" value="Chromosome X"/>
</dbReference>
<dbReference type="PANTHER" id="PTHR21346">
    <property type="entry name" value="FUN14 DOMAIN CONTAINING"/>
    <property type="match status" value="1"/>
</dbReference>
<evidence type="ECO:0000256" key="16">
    <source>
        <dbReference type="SAM" id="MobiDB-lite"/>
    </source>
</evidence>
<evidence type="ECO:0000256" key="17">
    <source>
        <dbReference type="SAM" id="Phobius"/>
    </source>
</evidence>
<comment type="subcellular location">
    <subcellularLocation>
        <location evidence="2">Mitochondrion outer membrane</location>
        <topology evidence="2">Multi-pass membrane protein</topology>
    </subcellularLocation>
    <subcellularLocation>
        <location evidence="1">Nucleus</location>
    </subcellularLocation>
</comment>